<dbReference type="Proteomes" id="UP000470213">
    <property type="component" value="Unassembled WGS sequence"/>
</dbReference>
<dbReference type="GO" id="GO:0015209">
    <property type="term" value="F:cytosine transmembrane transporter activity"/>
    <property type="evidence" value="ECO:0007669"/>
    <property type="project" value="InterPro"/>
</dbReference>
<keyword evidence="5 6" id="KW-0472">Membrane</keyword>
<evidence type="ECO:0008006" key="9">
    <source>
        <dbReference type="Google" id="ProtNLM"/>
    </source>
</evidence>
<dbReference type="PANTHER" id="PTHR30569">
    <property type="entry name" value="CYTOSINE TRANSPORTER CODB"/>
    <property type="match status" value="1"/>
</dbReference>
<evidence type="ECO:0000313" key="7">
    <source>
        <dbReference type="EMBL" id="NDV89654.1"/>
    </source>
</evidence>
<feature type="transmembrane region" description="Helical" evidence="6">
    <location>
        <begin position="332"/>
        <end position="352"/>
    </location>
</feature>
<gene>
    <name evidence="7" type="ORF">GTH32_00385</name>
</gene>
<dbReference type="RefSeq" id="WP_163083252.1">
    <property type="nucleotide sequence ID" value="NZ_JAAAWN010000001.1"/>
</dbReference>
<dbReference type="EMBL" id="JAAAWN010000001">
    <property type="protein sequence ID" value="NDV89654.1"/>
    <property type="molecule type" value="Genomic_DNA"/>
</dbReference>
<evidence type="ECO:0000313" key="8">
    <source>
        <dbReference type="Proteomes" id="UP000470213"/>
    </source>
</evidence>
<dbReference type="Gene3D" id="1.10.4160.10">
    <property type="entry name" value="Hydantoin permease"/>
    <property type="match status" value="1"/>
</dbReference>
<comment type="subcellular location">
    <subcellularLocation>
        <location evidence="1">Membrane</location>
        <topology evidence="1">Multi-pass membrane protein</topology>
    </subcellularLocation>
</comment>
<feature type="transmembrane region" description="Helical" evidence="6">
    <location>
        <begin position="103"/>
        <end position="122"/>
    </location>
</feature>
<keyword evidence="4 6" id="KW-1133">Transmembrane helix</keyword>
<comment type="caution">
    <text evidence="7">The sequence shown here is derived from an EMBL/GenBank/DDBJ whole genome shotgun (WGS) entry which is preliminary data.</text>
</comment>
<sequence>MSKVDGVKAKSNDFALSSVPESQTKSGWNLAFIIIGGIVGFSVFLVSSQIGGSLGYRDATIAFLFGGGILGCLGAVTSYVAARSRLSTYMLTEFAFGRQGAKIANVVIAISLIGWYAVISNFLGQALQHVLHDILGLLIPVYLLTIIASALMIAVTLNGFSGIDKLALALVPFMIAFLFYAAFKSDPFSTTNQLVINESAFTFKTAVSAVVGSYIAGVVIQPDYSRFAINKKQAVWSVLISLGVGYPIIMVLSAIPSMVAGNADLLAVMSTIGLVIPASLLLLFGSWSSNVLCLYSSALSISTLLPKISLKRIIFTIGVVGTSLALVQAQSYLIGFLVILGLTIPPIGAIYCTEVLIARRHGCNIEDLGSEPAVRSIGFISWFVGTFIGYLSQNDVVNLTSIPSLDALLASSLLFGGVRALQARAVLYEN</sequence>
<keyword evidence="3 6" id="KW-0812">Transmembrane</keyword>
<evidence type="ECO:0000256" key="3">
    <source>
        <dbReference type="ARBA" id="ARBA00022692"/>
    </source>
</evidence>
<feature type="transmembrane region" description="Helical" evidence="6">
    <location>
        <begin position="59"/>
        <end position="82"/>
    </location>
</feature>
<dbReference type="PANTHER" id="PTHR30569:SF0">
    <property type="entry name" value="CYTOSINE PERMEASE"/>
    <property type="match status" value="1"/>
</dbReference>
<feature type="transmembrane region" description="Helical" evidence="6">
    <location>
        <begin position="265"/>
        <end position="287"/>
    </location>
</feature>
<reference evidence="7 8" key="1">
    <citation type="submission" date="2020-01" db="EMBL/GenBank/DDBJ databases">
        <authorList>
            <person name="Chen J."/>
            <person name="Zhu S."/>
            <person name="Yang J."/>
        </authorList>
    </citation>
    <scope>NUCLEOTIDE SEQUENCE [LARGE SCALE GENOMIC DNA]</scope>
    <source>
        <strain evidence="7 8">345S023</strain>
    </source>
</reference>
<dbReference type="InterPro" id="IPR030191">
    <property type="entry name" value="CodB"/>
</dbReference>
<protein>
    <recommendedName>
        <fullName evidence="9">Cytosine permease</fullName>
    </recommendedName>
</protein>
<feature type="transmembrane region" description="Helical" evidence="6">
    <location>
        <begin position="134"/>
        <end position="154"/>
    </location>
</feature>
<evidence type="ECO:0000256" key="6">
    <source>
        <dbReference type="SAM" id="Phobius"/>
    </source>
</evidence>
<proteinExistence type="inferred from homology"/>
<feature type="transmembrane region" description="Helical" evidence="6">
    <location>
        <begin position="234"/>
        <end position="259"/>
    </location>
</feature>
<comment type="similarity">
    <text evidence="2">Belongs to the purine-cytosine permease (2.A.39) family.</text>
</comment>
<accession>A0A7X5RJH7</accession>
<dbReference type="Pfam" id="PF02133">
    <property type="entry name" value="Transp_cyt_pur"/>
    <property type="match status" value="1"/>
</dbReference>
<keyword evidence="8" id="KW-1185">Reference proteome</keyword>
<name>A0A7X5RJH7_9ALTE</name>
<feature type="transmembrane region" description="Helical" evidence="6">
    <location>
        <begin position="166"/>
        <end position="183"/>
    </location>
</feature>
<feature type="transmembrane region" description="Helical" evidence="6">
    <location>
        <begin position="27"/>
        <end position="47"/>
    </location>
</feature>
<evidence type="ECO:0000256" key="5">
    <source>
        <dbReference type="ARBA" id="ARBA00023136"/>
    </source>
</evidence>
<evidence type="ECO:0000256" key="4">
    <source>
        <dbReference type="ARBA" id="ARBA00022989"/>
    </source>
</evidence>
<evidence type="ECO:0000256" key="1">
    <source>
        <dbReference type="ARBA" id="ARBA00004141"/>
    </source>
</evidence>
<feature type="transmembrane region" description="Helical" evidence="6">
    <location>
        <begin position="308"/>
        <end position="326"/>
    </location>
</feature>
<evidence type="ECO:0000256" key="2">
    <source>
        <dbReference type="ARBA" id="ARBA00008974"/>
    </source>
</evidence>
<dbReference type="AlphaFoldDB" id="A0A7X5RJH7"/>
<feature type="transmembrane region" description="Helical" evidence="6">
    <location>
        <begin position="203"/>
        <end position="222"/>
    </location>
</feature>
<dbReference type="GO" id="GO:0005886">
    <property type="term" value="C:plasma membrane"/>
    <property type="evidence" value="ECO:0007669"/>
    <property type="project" value="TreeGrafter"/>
</dbReference>
<dbReference type="InterPro" id="IPR001248">
    <property type="entry name" value="Pur-cyt_permease"/>
</dbReference>
<organism evidence="7 8">
    <name type="scientific">Alteromonas profundi</name>
    <dbReference type="NCBI Taxonomy" id="2696062"/>
    <lineage>
        <taxon>Bacteria</taxon>
        <taxon>Pseudomonadati</taxon>
        <taxon>Pseudomonadota</taxon>
        <taxon>Gammaproteobacteria</taxon>
        <taxon>Alteromonadales</taxon>
        <taxon>Alteromonadaceae</taxon>
        <taxon>Alteromonas/Salinimonas group</taxon>
        <taxon>Alteromonas</taxon>
    </lineage>
</organism>